<organism evidence="1 2">
    <name type="scientific">Catharanthus roseus</name>
    <name type="common">Madagascar periwinkle</name>
    <name type="synonym">Vinca rosea</name>
    <dbReference type="NCBI Taxonomy" id="4058"/>
    <lineage>
        <taxon>Eukaryota</taxon>
        <taxon>Viridiplantae</taxon>
        <taxon>Streptophyta</taxon>
        <taxon>Embryophyta</taxon>
        <taxon>Tracheophyta</taxon>
        <taxon>Spermatophyta</taxon>
        <taxon>Magnoliopsida</taxon>
        <taxon>eudicotyledons</taxon>
        <taxon>Gunneridae</taxon>
        <taxon>Pentapetalae</taxon>
        <taxon>asterids</taxon>
        <taxon>lamiids</taxon>
        <taxon>Gentianales</taxon>
        <taxon>Apocynaceae</taxon>
        <taxon>Rauvolfioideae</taxon>
        <taxon>Vinceae</taxon>
        <taxon>Catharanthinae</taxon>
        <taxon>Catharanthus</taxon>
    </lineage>
</organism>
<evidence type="ECO:0000313" key="2">
    <source>
        <dbReference type="Proteomes" id="UP001060085"/>
    </source>
</evidence>
<reference evidence="2" key="1">
    <citation type="journal article" date="2023" name="Nat. Plants">
        <title>Single-cell RNA sequencing provides a high-resolution roadmap for understanding the multicellular compartmentation of specialized metabolism.</title>
        <authorList>
            <person name="Sun S."/>
            <person name="Shen X."/>
            <person name="Li Y."/>
            <person name="Li Y."/>
            <person name="Wang S."/>
            <person name="Li R."/>
            <person name="Zhang H."/>
            <person name="Shen G."/>
            <person name="Guo B."/>
            <person name="Wei J."/>
            <person name="Xu J."/>
            <person name="St-Pierre B."/>
            <person name="Chen S."/>
            <person name="Sun C."/>
        </authorList>
    </citation>
    <scope>NUCLEOTIDE SEQUENCE [LARGE SCALE GENOMIC DNA]</scope>
</reference>
<keyword evidence="2" id="KW-1185">Reference proteome</keyword>
<proteinExistence type="predicted"/>
<gene>
    <name evidence="1" type="ORF">M9H77_26317</name>
</gene>
<dbReference type="Proteomes" id="UP001060085">
    <property type="component" value="Linkage Group LG06"/>
</dbReference>
<comment type="caution">
    <text evidence="1">The sequence shown here is derived from an EMBL/GenBank/DDBJ whole genome shotgun (WGS) entry which is preliminary data.</text>
</comment>
<protein>
    <submittedName>
        <fullName evidence="1">Uncharacterized protein</fullName>
    </submittedName>
</protein>
<accession>A0ACC0ABH0</accession>
<sequence>MVKVKNANVGGEENYEKEGSSRGGRTGKGKGKRVAIEVRVPLRFISVKEAANFEEWTRKRRKISPGHIVDLSDIEETRSYERDDEKSEEEPEEKTFRREMRQKKRQERVEEGQASGSMSQLMDMIASMQASMNNRFDALDGKISDIQERFVKKNKDAQKE</sequence>
<evidence type="ECO:0000313" key="1">
    <source>
        <dbReference type="EMBL" id="KAI5657524.1"/>
    </source>
</evidence>
<name>A0ACC0ABH0_CATRO</name>
<dbReference type="EMBL" id="CM044706">
    <property type="protein sequence ID" value="KAI5657524.1"/>
    <property type="molecule type" value="Genomic_DNA"/>
</dbReference>